<name>A0A450SHP3_9GAMM</name>
<evidence type="ECO:0008006" key="2">
    <source>
        <dbReference type="Google" id="ProtNLM"/>
    </source>
</evidence>
<evidence type="ECO:0000313" key="1">
    <source>
        <dbReference type="EMBL" id="VFJ52703.1"/>
    </source>
</evidence>
<dbReference type="Gene3D" id="1.20.120.330">
    <property type="entry name" value="Nucleotidyltransferases domain 2"/>
    <property type="match status" value="1"/>
</dbReference>
<dbReference type="SUPFAM" id="SSF81593">
    <property type="entry name" value="Nucleotidyltransferase substrate binding subunit/domain"/>
    <property type="match status" value="1"/>
</dbReference>
<organism evidence="1">
    <name type="scientific">Candidatus Kentrum sp. DK</name>
    <dbReference type="NCBI Taxonomy" id="2126562"/>
    <lineage>
        <taxon>Bacteria</taxon>
        <taxon>Pseudomonadati</taxon>
        <taxon>Pseudomonadota</taxon>
        <taxon>Gammaproteobacteria</taxon>
        <taxon>Candidatus Kentrum</taxon>
    </lineage>
</organism>
<protein>
    <recommendedName>
        <fullName evidence="2">Nucleotidyltransferase substrate binding protein, HI0074 family</fullName>
    </recommendedName>
</protein>
<proteinExistence type="predicted"/>
<gene>
    <name evidence="1" type="ORF">BECKDK2373C_GA0170839_103714</name>
</gene>
<dbReference type="EMBL" id="CAADEY010000037">
    <property type="protein sequence ID" value="VFJ52703.1"/>
    <property type="molecule type" value="Genomic_DNA"/>
</dbReference>
<dbReference type="AlphaFoldDB" id="A0A450SHP3"/>
<reference evidence="1" key="1">
    <citation type="submission" date="2019-02" db="EMBL/GenBank/DDBJ databases">
        <authorList>
            <person name="Gruber-Vodicka R. H."/>
            <person name="Seah K. B. B."/>
        </authorList>
    </citation>
    <scope>NUCLEOTIDE SEQUENCE</scope>
    <source>
        <strain evidence="1">BECK_DK161</strain>
    </source>
</reference>
<accession>A0A450SHP3</accession>
<sequence length="149" mass="17261">MINRTDLNALLREEIHILEQAAALLSRSYERCKEIGGKDIRDEEAEERLEALTSRFARLSDILVQKFLRILDTLALEPPGTARDRINRAEKNGLIESAEDFVRMRLLRNRITHEYDPEAIADIHKEVMLFTPILLRAISRASAYAKRYL</sequence>